<keyword evidence="1 3" id="KW-0853">WD repeat</keyword>
<dbReference type="SMART" id="SM00320">
    <property type="entry name" value="WD40"/>
    <property type="match status" value="5"/>
</dbReference>
<dbReference type="InterPro" id="IPR015943">
    <property type="entry name" value="WD40/YVTN_repeat-like_dom_sf"/>
</dbReference>
<keyword evidence="5" id="KW-1185">Reference proteome</keyword>
<dbReference type="Pfam" id="PF00400">
    <property type="entry name" value="WD40"/>
    <property type="match status" value="4"/>
</dbReference>
<sequence length="475" mass="49374">MIDQSPAPRLLAQGLSRAGDLLAEADGSGRLAVRRAASGRTEADLRLAGAGAAVIEFSPDGGLLAVGDLQGGIHLGGPGAGEPRTLPGHRRQVESLAWSADGGLLFSGGGDRTVRVWDARTGQPLRTVDVGNPADTHDESVRALAAGPDGRVFAAGTSPGAVRLWDADSGAPLRTLQDSGPWAKSLAFDPTGSFLVAGSRNGARLWQLDRDGSVPLAGPREVVFSVAVSPDGRTVAGGGMDRKVWLWDARTGALLHTLTDLNGWVAKVAFTPDGGSLVGFDGDGVAARWDSSSGELLAVSRRAPQEPVRPERAWERIAASRDWARIHCSCARGARHVPADFARLVAARTPEQAKGGGLLNDVVRGGLLSEAAVPLAELSMAALAEEELSPETLDTLLLLIGELVDGESDSTESAAGRPDLGEECCEVVAGGIPLLYDLLATRREASVLEYAQDILVSLGEDEEEVAAAVGADRRS</sequence>
<evidence type="ECO:0000313" key="4">
    <source>
        <dbReference type="EMBL" id="GAA2101361.1"/>
    </source>
</evidence>
<dbReference type="CDD" id="cd00200">
    <property type="entry name" value="WD40"/>
    <property type="match status" value="1"/>
</dbReference>
<evidence type="ECO:0008006" key="6">
    <source>
        <dbReference type="Google" id="ProtNLM"/>
    </source>
</evidence>
<reference evidence="5" key="1">
    <citation type="journal article" date="2019" name="Int. J. Syst. Evol. Microbiol.">
        <title>The Global Catalogue of Microorganisms (GCM) 10K type strain sequencing project: providing services to taxonomists for standard genome sequencing and annotation.</title>
        <authorList>
            <consortium name="The Broad Institute Genomics Platform"/>
            <consortium name="The Broad Institute Genome Sequencing Center for Infectious Disease"/>
            <person name="Wu L."/>
            <person name="Ma J."/>
        </authorList>
    </citation>
    <scope>NUCLEOTIDE SEQUENCE [LARGE SCALE GENOMIC DNA]</scope>
    <source>
        <strain evidence="5">JCM 14559</strain>
    </source>
</reference>
<dbReference type="PROSITE" id="PS50082">
    <property type="entry name" value="WD_REPEATS_2"/>
    <property type="match status" value="3"/>
</dbReference>
<dbReference type="PROSITE" id="PS00678">
    <property type="entry name" value="WD_REPEATS_1"/>
    <property type="match status" value="2"/>
</dbReference>
<evidence type="ECO:0000256" key="2">
    <source>
        <dbReference type="ARBA" id="ARBA00022737"/>
    </source>
</evidence>
<dbReference type="Proteomes" id="UP001500897">
    <property type="component" value="Unassembled WGS sequence"/>
</dbReference>
<dbReference type="SUPFAM" id="SSF50998">
    <property type="entry name" value="Quinoprotein alcohol dehydrogenase-like"/>
    <property type="match status" value="1"/>
</dbReference>
<comment type="caution">
    <text evidence="4">The sequence shown here is derived from an EMBL/GenBank/DDBJ whole genome shotgun (WGS) entry which is preliminary data.</text>
</comment>
<feature type="repeat" description="WD" evidence="3">
    <location>
        <begin position="134"/>
        <end position="175"/>
    </location>
</feature>
<evidence type="ECO:0000313" key="5">
    <source>
        <dbReference type="Proteomes" id="UP001500897"/>
    </source>
</evidence>
<dbReference type="PROSITE" id="PS50294">
    <property type="entry name" value="WD_REPEATS_REGION"/>
    <property type="match status" value="3"/>
</dbReference>
<dbReference type="EMBL" id="BAAANS010000022">
    <property type="protein sequence ID" value="GAA2101361.1"/>
    <property type="molecule type" value="Genomic_DNA"/>
</dbReference>
<gene>
    <name evidence="4" type="ORF">GCM10009759_34990</name>
</gene>
<feature type="repeat" description="WD" evidence="3">
    <location>
        <begin position="216"/>
        <end position="257"/>
    </location>
</feature>
<protein>
    <recommendedName>
        <fullName evidence="6">WD40 repeat protein</fullName>
    </recommendedName>
</protein>
<keyword evidence="2" id="KW-0677">Repeat</keyword>
<organism evidence="4 5">
    <name type="scientific">Kitasatospora saccharophila</name>
    <dbReference type="NCBI Taxonomy" id="407973"/>
    <lineage>
        <taxon>Bacteria</taxon>
        <taxon>Bacillati</taxon>
        <taxon>Actinomycetota</taxon>
        <taxon>Actinomycetes</taxon>
        <taxon>Kitasatosporales</taxon>
        <taxon>Streptomycetaceae</taxon>
        <taxon>Kitasatospora</taxon>
    </lineage>
</organism>
<dbReference type="InterPro" id="IPR019775">
    <property type="entry name" value="WD40_repeat_CS"/>
</dbReference>
<dbReference type="RefSeq" id="WP_344553124.1">
    <property type="nucleotide sequence ID" value="NZ_BAAANS010000022.1"/>
</dbReference>
<feature type="repeat" description="WD" evidence="3">
    <location>
        <begin position="86"/>
        <end position="127"/>
    </location>
</feature>
<dbReference type="Gene3D" id="2.130.10.10">
    <property type="entry name" value="YVTN repeat-like/Quinoprotein amine dehydrogenase"/>
    <property type="match status" value="3"/>
</dbReference>
<dbReference type="InterPro" id="IPR011047">
    <property type="entry name" value="Quinoprotein_ADH-like_sf"/>
</dbReference>
<accession>A0ABP5IIV1</accession>
<dbReference type="PANTHER" id="PTHR19879">
    <property type="entry name" value="TRANSCRIPTION INITIATION FACTOR TFIID"/>
    <property type="match status" value="1"/>
</dbReference>
<dbReference type="PANTHER" id="PTHR19879:SF9">
    <property type="entry name" value="TRANSCRIPTION INITIATION FACTOR TFIID SUBUNIT 5"/>
    <property type="match status" value="1"/>
</dbReference>
<evidence type="ECO:0000256" key="3">
    <source>
        <dbReference type="PROSITE-ProRule" id="PRU00221"/>
    </source>
</evidence>
<evidence type="ECO:0000256" key="1">
    <source>
        <dbReference type="ARBA" id="ARBA00022574"/>
    </source>
</evidence>
<proteinExistence type="predicted"/>
<name>A0ABP5IIV1_9ACTN</name>
<dbReference type="InterPro" id="IPR001680">
    <property type="entry name" value="WD40_rpt"/>
</dbReference>